<evidence type="ECO:0000256" key="13">
    <source>
        <dbReference type="ARBA" id="ARBA00059565"/>
    </source>
</evidence>
<dbReference type="FunFam" id="3.30.200.20:FF:000127">
    <property type="entry name" value="Putative dual specificity tyrosine-phosphorylation-regulated kinase 2"/>
    <property type="match status" value="1"/>
</dbReference>
<dbReference type="InterPro" id="IPR008271">
    <property type="entry name" value="Ser/Thr_kinase_AS"/>
</dbReference>
<accession>A0A2A2JTE2</accession>
<evidence type="ECO:0000256" key="10">
    <source>
        <dbReference type="ARBA" id="ARBA00049003"/>
    </source>
</evidence>
<dbReference type="Gene3D" id="1.10.510.10">
    <property type="entry name" value="Transferase(Phosphotransferase) domain 1"/>
    <property type="match status" value="1"/>
</dbReference>
<dbReference type="PANTHER" id="PTHR24058">
    <property type="entry name" value="DUAL SPECIFICITY PROTEIN KINASE"/>
    <property type="match status" value="1"/>
</dbReference>
<evidence type="ECO:0000256" key="14">
    <source>
        <dbReference type="ARBA" id="ARBA00070595"/>
    </source>
</evidence>
<dbReference type="Gene3D" id="3.30.200.20">
    <property type="entry name" value="Phosphorylase Kinase, domain 1"/>
    <property type="match status" value="1"/>
</dbReference>
<dbReference type="GO" id="GO:0004712">
    <property type="term" value="F:protein serine/threonine/tyrosine kinase activity"/>
    <property type="evidence" value="ECO:0007669"/>
    <property type="project" value="UniProtKB-EC"/>
</dbReference>
<gene>
    <name evidence="20" type="ORF">WR25_01063</name>
</gene>
<dbReference type="InterPro" id="IPR042521">
    <property type="entry name" value="DYRK"/>
</dbReference>
<feature type="domain" description="Protein kinase" evidence="19">
    <location>
        <begin position="198"/>
        <end position="511"/>
    </location>
</feature>
<evidence type="ECO:0000256" key="11">
    <source>
        <dbReference type="ARBA" id="ARBA00049308"/>
    </source>
</evidence>
<evidence type="ECO:0000256" key="15">
    <source>
        <dbReference type="ARBA" id="ARBA00077070"/>
    </source>
</evidence>
<keyword evidence="9 17" id="KW-0067">ATP-binding</keyword>
<evidence type="ECO:0000256" key="8">
    <source>
        <dbReference type="ARBA" id="ARBA00022777"/>
    </source>
</evidence>
<evidence type="ECO:0000256" key="7">
    <source>
        <dbReference type="ARBA" id="ARBA00022741"/>
    </source>
</evidence>
<dbReference type="GO" id="GO:0005938">
    <property type="term" value="C:cell cortex"/>
    <property type="evidence" value="ECO:0007669"/>
    <property type="project" value="UniProtKB-SubCell"/>
</dbReference>
<feature type="binding site" evidence="17">
    <location>
        <position position="227"/>
    </location>
    <ligand>
        <name>ATP</name>
        <dbReference type="ChEBI" id="CHEBI:30616"/>
    </ligand>
</feature>
<protein>
    <recommendedName>
        <fullName evidence="14">Dual specificity tyrosine-phosphorylation-regulated kinase mbk-2</fullName>
        <ecNumber evidence="3">2.7.12.1</ecNumber>
    </recommendedName>
    <alternativeName>
        <fullName evidence="15">Dual specificity Yak1-related kinase mbk-2</fullName>
    </alternativeName>
    <alternativeName>
        <fullName evidence="16">Minibrain Kinase 2</fullName>
    </alternativeName>
</protein>
<sequence length="560" mass="61567">MIDVLRPQEAASANNQQAGPAPSTVNSSGNSNMTTTNDRLSQNLPSTASSSSAIGSSVGSSGGTSIGSKHLSASATALSATIPTADIRHKMAKSPSDESLRSHTSSSGGSNGGHNSNSTGNSTGGGNKGFRPEDAIQTFGSKLLPYEQTEIFNYVRVFFVGSQAKKRGGVIGGANNCGYDDENGSYNLVAHDHVAYRYEVLKVIGKGSFGQVIKAYDHKYQQYVALKLVRNEKRFHRQADEEIRILDHLRRQDPEGTHNIIHMLDYFNFRSHKCITFELLNINLYELIKKNKFQGFSLMLVRKFAYSMLLCLDLLYKNRLIHCDLKPENVLLKQQGRSGIKVIDFGSSCFDDQRIYTYIQSRFYRAPEVILGAKYGMPIDMWSLGCILAELLTGYPLLPGEDENDQLALIIELLGMPPPKVLENAKRARTFISSKGYPRYCTATSMPDGTIVLAGARSKRGKMRGPPGSRNWNTALKSMGDDLFIDFLKRCLDWAPETRMTPSQALKHQWLRRRLPCPPQREASASVGSTDSGNGSGGSGTANSNNDQCEQEVVHDQVSL</sequence>
<feature type="compositionally biased region" description="Low complexity" evidence="18">
    <location>
        <begin position="23"/>
        <end position="37"/>
    </location>
</feature>
<dbReference type="AlphaFoldDB" id="A0A2A2JTE2"/>
<dbReference type="EC" id="2.7.12.1" evidence="3"/>
<reference evidence="20 21" key="1">
    <citation type="journal article" date="2017" name="Curr. Biol.">
        <title>Genome architecture and evolution of a unichromosomal asexual nematode.</title>
        <authorList>
            <person name="Fradin H."/>
            <person name="Zegar C."/>
            <person name="Gutwein M."/>
            <person name="Lucas J."/>
            <person name="Kovtun M."/>
            <person name="Corcoran D."/>
            <person name="Baugh L.R."/>
            <person name="Kiontke K."/>
            <person name="Gunsalus K."/>
            <person name="Fitch D.H."/>
            <person name="Piano F."/>
        </authorList>
    </citation>
    <scope>NUCLEOTIDE SEQUENCE [LARGE SCALE GENOMIC DNA]</scope>
    <source>
        <strain evidence="20">PF1309</strain>
    </source>
</reference>
<keyword evidence="4" id="KW-0723">Serine/threonine-protein kinase</keyword>
<comment type="subcellular location">
    <subcellularLocation>
        <location evidence="1">Cytoplasm</location>
        <location evidence="1">Cell cortex</location>
    </subcellularLocation>
</comment>
<keyword evidence="6" id="KW-0808">Transferase</keyword>
<name>A0A2A2JTE2_9BILA</name>
<comment type="caution">
    <text evidence="20">The sequence shown here is derived from an EMBL/GenBank/DDBJ whole genome shotgun (WGS) entry which is preliminary data.</text>
</comment>
<evidence type="ECO:0000256" key="4">
    <source>
        <dbReference type="ARBA" id="ARBA00022527"/>
    </source>
</evidence>
<evidence type="ECO:0000256" key="6">
    <source>
        <dbReference type="ARBA" id="ARBA00022679"/>
    </source>
</evidence>
<evidence type="ECO:0000256" key="5">
    <source>
        <dbReference type="ARBA" id="ARBA00022553"/>
    </source>
</evidence>
<feature type="region of interest" description="Disordered" evidence="18">
    <location>
        <begin position="86"/>
        <end position="132"/>
    </location>
</feature>
<feature type="region of interest" description="Disordered" evidence="18">
    <location>
        <begin position="519"/>
        <end position="560"/>
    </location>
</feature>
<dbReference type="CDD" id="cd14224">
    <property type="entry name" value="PKc_DYRK2_3"/>
    <property type="match status" value="1"/>
</dbReference>
<dbReference type="EMBL" id="LIAE01010239">
    <property type="protein sequence ID" value="PAV64839.1"/>
    <property type="molecule type" value="Genomic_DNA"/>
</dbReference>
<feature type="compositionally biased region" description="Low complexity" evidence="18">
    <location>
        <begin position="102"/>
        <end position="121"/>
    </location>
</feature>
<dbReference type="Gene3D" id="3.30.10.30">
    <property type="entry name" value="DYRK"/>
    <property type="match status" value="1"/>
</dbReference>
<dbReference type="PANTHER" id="PTHR24058:SF112">
    <property type="entry name" value="DUAL SPECIFICITY TYROSINE-PHOSPHORYLATION-REGULATED KINASE 3 HOMOLOG-RELATED"/>
    <property type="match status" value="1"/>
</dbReference>
<dbReference type="GO" id="GO:0005524">
    <property type="term" value="F:ATP binding"/>
    <property type="evidence" value="ECO:0007669"/>
    <property type="project" value="UniProtKB-UniRule"/>
</dbReference>
<comment type="catalytic activity">
    <reaction evidence="11">
        <text>L-threonyl-[protein] + ATP = O-phospho-L-threonyl-[protein] + ADP + H(+)</text>
        <dbReference type="Rhea" id="RHEA:46608"/>
        <dbReference type="Rhea" id="RHEA-COMP:11060"/>
        <dbReference type="Rhea" id="RHEA-COMP:11605"/>
        <dbReference type="ChEBI" id="CHEBI:15378"/>
        <dbReference type="ChEBI" id="CHEBI:30013"/>
        <dbReference type="ChEBI" id="CHEBI:30616"/>
        <dbReference type="ChEBI" id="CHEBI:61977"/>
        <dbReference type="ChEBI" id="CHEBI:456216"/>
        <dbReference type="EC" id="2.7.12.1"/>
    </reaction>
</comment>
<evidence type="ECO:0000256" key="9">
    <source>
        <dbReference type="ARBA" id="ARBA00022840"/>
    </source>
</evidence>
<dbReference type="InterPro" id="IPR017441">
    <property type="entry name" value="Protein_kinase_ATP_BS"/>
</dbReference>
<evidence type="ECO:0000256" key="12">
    <source>
        <dbReference type="ARBA" id="ARBA00051680"/>
    </source>
</evidence>
<feature type="compositionally biased region" description="Low complexity" evidence="18">
    <location>
        <begin position="46"/>
        <end position="59"/>
    </location>
</feature>
<dbReference type="FunFam" id="1.10.510.10:FF:000112">
    <property type="entry name" value="Putative dual specificity tyrosine-phosphorylation-regulated kinase 2"/>
    <property type="match status" value="1"/>
</dbReference>
<dbReference type="GO" id="GO:0004674">
    <property type="term" value="F:protein serine/threonine kinase activity"/>
    <property type="evidence" value="ECO:0007669"/>
    <property type="project" value="UniProtKB-KW"/>
</dbReference>
<dbReference type="SMART" id="SM00220">
    <property type="entry name" value="S_TKc"/>
    <property type="match status" value="1"/>
</dbReference>
<dbReference type="GO" id="GO:0005856">
    <property type="term" value="C:cytoskeleton"/>
    <property type="evidence" value="ECO:0007669"/>
    <property type="project" value="TreeGrafter"/>
</dbReference>
<dbReference type="InterPro" id="IPR011009">
    <property type="entry name" value="Kinase-like_dom_sf"/>
</dbReference>
<feature type="region of interest" description="Disordered" evidence="18">
    <location>
        <begin position="1"/>
        <end position="69"/>
    </location>
</feature>
<dbReference type="PROSITE" id="PS00107">
    <property type="entry name" value="PROTEIN_KINASE_ATP"/>
    <property type="match status" value="1"/>
</dbReference>
<dbReference type="Pfam" id="PF00069">
    <property type="entry name" value="Pkinase"/>
    <property type="match status" value="1"/>
</dbReference>
<organism evidence="20 21">
    <name type="scientific">Diploscapter pachys</name>
    <dbReference type="NCBI Taxonomy" id="2018661"/>
    <lineage>
        <taxon>Eukaryota</taxon>
        <taxon>Metazoa</taxon>
        <taxon>Ecdysozoa</taxon>
        <taxon>Nematoda</taxon>
        <taxon>Chromadorea</taxon>
        <taxon>Rhabditida</taxon>
        <taxon>Rhabditina</taxon>
        <taxon>Rhabditomorpha</taxon>
        <taxon>Rhabditoidea</taxon>
        <taxon>Rhabditidae</taxon>
        <taxon>Diploscapter</taxon>
    </lineage>
</organism>
<comment type="similarity">
    <text evidence="2">Belongs to the protein kinase superfamily. CMGC Ser/Thr protein kinase family. MNB/DYRK subfamily.</text>
</comment>
<keyword evidence="21" id="KW-1185">Reference proteome</keyword>
<evidence type="ECO:0000256" key="17">
    <source>
        <dbReference type="PROSITE-ProRule" id="PRU10141"/>
    </source>
</evidence>
<evidence type="ECO:0000256" key="3">
    <source>
        <dbReference type="ARBA" id="ARBA00013203"/>
    </source>
</evidence>
<comment type="catalytic activity">
    <reaction evidence="10">
        <text>L-seryl-[protein] + ATP = O-phospho-L-seryl-[protein] + ADP + H(+)</text>
        <dbReference type="Rhea" id="RHEA:17989"/>
        <dbReference type="Rhea" id="RHEA-COMP:9863"/>
        <dbReference type="Rhea" id="RHEA-COMP:11604"/>
        <dbReference type="ChEBI" id="CHEBI:15378"/>
        <dbReference type="ChEBI" id="CHEBI:29999"/>
        <dbReference type="ChEBI" id="CHEBI:30616"/>
        <dbReference type="ChEBI" id="CHEBI:83421"/>
        <dbReference type="ChEBI" id="CHEBI:456216"/>
        <dbReference type="EC" id="2.7.12.1"/>
    </reaction>
</comment>
<comment type="function">
    <text evidence="13">Required for oocyte-to-zygote transition in which it phosphorylates oocyte proteins, including mei-1, oma-1, oma-2, mex-5, and mex-6, modifying their activity and/or stability following meiosis. Through phosphorylation of P granule components including meg-1, promotes the disassembly of zygotic P granules in the anterior cytoplasm during zygote polarization, and thus plays a role in P granule distribution and segregation in early stage embryos following meiosis. Functions in both spindle positioning and in the posterior localization of cytoplasmic determinants, including pie-1, pos-1, and pgl-1, in early embryos. Involved in the asymmetric distribution of plk-1 at the 2-cell embryonic stage.</text>
</comment>
<evidence type="ECO:0000256" key="2">
    <source>
        <dbReference type="ARBA" id="ARBA00008867"/>
    </source>
</evidence>
<evidence type="ECO:0000256" key="16">
    <source>
        <dbReference type="ARBA" id="ARBA00081338"/>
    </source>
</evidence>
<keyword evidence="7 17" id="KW-0547">Nucleotide-binding</keyword>
<proteinExistence type="inferred from homology"/>
<dbReference type="OrthoDB" id="9332038at2759"/>
<evidence type="ECO:0000259" key="19">
    <source>
        <dbReference type="PROSITE" id="PS50011"/>
    </source>
</evidence>
<dbReference type="SUPFAM" id="SSF56112">
    <property type="entry name" value="Protein kinase-like (PK-like)"/>
    <property type="match status" value="1"/>
</dbReference>
<evidence type="ECO:0000313" key="20">
    <source>
        <dbReference type="EMBL" id="PAV64839.1"/>
    </source>
</evidence>
<evidence type="ECO:0000313" key="21">
    <source>
        <dbReference type="Proteomes" id="UP000218231"/>
    </source>
</evidence>
<evidence type="ECO:0000256" key="18">
    <source>
        <dbReference type="SAM" id="MobiDB-lite"/>
    </source>
</evidence>
<dbReference type="GO" id="GO:0005634">
    <property type="term" value="C:nucleus"/>
    <property type="evidence" value="ECO:0007669"/>
    <property type="project" value="TreeGrafter"/>
</dbReference>
<evidence type="ECO:0000256" key="1">
    <source>
        <dbReference type="ARBA" id="ARBA00004544"/>
    </source>
</evidence>
<keyword evidence="5" id="KW-0597">Phosphoprotein</keyword>
<keyword evidence="8" id="KW-0418">Kinase</keyword>
<dbReference type="PROSITE" id="PS00108">
    <property type="entry name" value="PROTEIN_KINASE_ST"/>
    <property type="match status" value="1"/>
</dbReference>
<dbReference type="InterPro" id="IPR050494">
    <property type="entry name" value="Ser_Thr_dual-spec_kinase"/>
</dbReference>
<dbReference type="InterPro" id="IPR000719">
    <property type="entry name" value="Prot_kinase_dom"/>
</dbReference>
<dbReference type="PROSITE" id="PS50011">
    <property type="entry name" value="PROTEIN_KINASE_DOM"/>
    <property type="match status" value="1"/>
</dbReference>
<dbReference type="Proteomes" id="UP000218231">
    <property type="component" value="Unassembled WGS sequence"/>
</dbReference>
<dbReference type="STRING" id="2018661.A0A2A2JTE2"/>
<comment type="catalytic activity">
    <reaction evidence="12">
        <text>L-tyrosyl-[protein] + ATP = O-phospho-L-tyrosyl-[protein] + ADP + H(+)</text>
        <dbReference type="Rhea" id="RHEA:10596"/>
        <dbReference type="Rhea" id="RHEA-COMP:10136"/>
        <dbReference type="Rhea" id="RHEA-COMP:20101"/>
        <dbReference type="ChEBI" id="CHEBI:15378"/>
        <dbReference type="ChEBI" id="CHEBI:30616"/>
        <dbReference type="ChEBI" id="CHEBI:46858"/>
        <dbReference type="ChEBI" id="CHEBI:61978"/>
        <dbReference type="ChEBI" id="CHEBI:456216"/>
        <dbReference type="EC" id="2.7.12.1"/>
    </reaction>
</comment>